<feature type="compositionally biased region" description="Polar residues" evidence="5">
    <location>
        <begin position="1"/>
        <end position="13"/>
    </location>
</feature>
<keyword evidence="3" id="KW-0378">Hydrolase</keyword>
<evidence type="ECO:0000259" key="7">
    <source>
        <dbReference type="PROSITE" id="PS51935"/>
    </source>
</evidence>
<comment type="similarity">
    <text evidence="1">Belongs to the peptidase C40 family.</text>
</comment>
<protein>
    <submittedName>
        <fullName evidence="8">Peptidoglycan endopeptidase</fullName>
    </submittedName>
</protein>
<evidence type="ECO:0000256" key="6">
    <source>
        <dbReference type="SAM" id="Phobius"/>
    </source>
</evidence>
<dbReference type="PROSITE" id="PS51935">
    <property type="entry name" value="NLPC_P60"/>
    <property type="match status" value="1"/>
</dbReference>
<organism evidence="8 9">
    <name type="scientific">Flavonifractor plautii</name>
    <name type="common">Fusobacterium plautii</name>
    <dbReference type="NCBI Taxonomy" id="292800"/>
    <lineage>
        <taxon>Bacteria</taxon>
        <taxon>Bacillati</taxon>
        <taxon>Bacillota</taxon>
        <taxon>Clostridia</taxon>
        <taxon>Eubacteriales</taxon>
        <taxon>Oscillospiraceae</taxon>
        <taxon>Flavonifractor</taxon>
    </lineage>
</organism>
<keyword evidence="2" id="KW-0645">Protease</keyword>
<keyword evidence="6" id="KW-1133">Transmembrane helix</keyword>
<evidence type="ECO:0000256" key="2">
    <source>
        <dbReference type="ARBA" id="ARBA00022670"/>
    </source>
</evidence>
<proteinExistence type="inferred from homology"/>
<evidence type="ECO:0000313" key="8">
    <source>
        <dbReference type="EMBL" id="MSB22731.1"/>
    </source>
</evidence>
<evidence type="ECO:0000313" key="9">
    <source>
        <dbReference type="Proteomes" id="UP000434475"/>
    </source>
</evidence>
<evidence type="ECO:0000256" key="4">
    <source>
        <dbReference type="ARBA" id="ARBA00022807"/>
    </source>
</evidence>
<keyword evidence="6" id="KW-0472">Membrane</keyword>
<comment type="caution">
    <text evidence="8">The sequence shown here is derived from an EMBL/GenBank/DDBJ whole genome shotgun (WGS) entry which is preliminary data.</text>
</comment>
<sequence length="482" mass="50725">MRGPSSISNSTADNLPAVRGRPQTAIKERPRSNAPAIKTRQAAAKRGPSVGTAAGNAAPAAPVPKAARTPKPAKAAARAAAKQAVGQRAQAGAKQLAVSRAKKAAQTAASLGRRAAQATAHAAATLIGAIVGAAGGTVLLILLCFILIVAAVVASPFGIFFADQQKEPGTISPNAAVAQVNVEYAARLAELQEGDYDSIQIHGSPPDWREVIAVFACKTAGADDGVDVTAFDEDRVKRLRQVFWDMTPIRAEVEVIEHEDSTETILHIYIEAKTIAEMQEEYRFTSYQNEALDALLEEMELLGGLLGDLSITQEDALALLENLPDDLSPEREAAIRHALTLVGKVNYFWGGKSLVLGWDSRWGTTQKVTAAGSSSTGTYRPYGMDCSGFVDWVFYNASGGEYIIGHGGGAASQHTYCTPISWSEAIPGDLVFYPGDSHVGIVGGRDANGNLLIIHCASGANNVVITGLQGFTSIGRPVYFGG</sequence>
<gene>
    <name evidence="8" type="ORF">GKE97_25060</name>
</gene>
<dbReference type="InterPro" id="IPR000064">
    <property type="entry name" value="NLP_P60_dom"/>
</dbReference>
<name>A0A6I2RA99_FLAPL</name>
<dbReference type="SUPFAM" id="SSF54001">
    <property type="entry name" value="Cysteine proteinases"/>
    <property type="match status" value="1"/>
</dbReference>
<dbReference type="Pfam" id="PF00877">
    <property type="entry name" value="NLPC_P60"/>
    <property type="match status" value="1"/>
</dbReference>
<feature type="transmembrane region" description="Helical" evidence="6">
    <location>
        <begin position="123"/>
        <end position="154"/>
    </location>
</feature>
<feature type="compositionally biased region" description="Low complexity" evidence="5">
    <location>
        <begin position="50"/>
        <end position="81"/>
    </location>
</feature>
<dbReference type="Gene3D" id="3.90.1720.10">
    <property type="entry name" value="endopeptidase domain like (from Nostoc punctiforme)"/>
    <property type="match status" value="1"/>
</dbReference>
<dbReference type="GO" id="GO:0006508">
    <property type="term" value="P:proteolysis"/>
    <property type="evidence" value="ECO:0007669"/>
    <property type="project" value="UniProtKB-KW"/>
</dbReference>
<reference evidence="8 9" key="1">
    <citation type="journal article" date="2019" name="Nat. Med.">
        <title>A library of human gut bacterial isolates paired with longitudinal multiomics data enables mechanistic microbiome research.</title>
        <authorList>
            <person name="Poyet M."/>
            <person name="Groussin M."/>
            <person name="Gibbons S.M."/>
            <person name="Avila-Pacheco J."/>
            <person name="Jiang X."/>
            <person name="Kearney S.M."/>
            <person name="Perrotta A.R."/>
            <person name="Berdy B."/>
            <person name="Zhao S."/>
            <person name="Lieberman T.D."/>
            <person name="Swanson P.K."/>
            <person name="Smith M."/>
            <person name="Roesemann S."/>
            <person name="Alexander J.E."/>
            <person name="Rich S.A."/>
            <person name="Livny J."/>
            <person name="Vlamakis H."/>
            <person name="Clish C."/>
            <person name="Bullock K."/>
            <person name="Deik A."/>
            <person name="Scott J."/>
            <person name="Pierce K.A."/>
            <person name="Xavier R.J."/>
            <person name="Alm E.J."/>
        </authorList>
    </citation>
    <scope>NUCLEOTIDE SEQUENCE [LARGE SCALE GENOMIC DNA]</scope>
    <source>
        <strain evidence="8 9">BIOML-A2</strain>
    </source>
</reference>
<keyword evidence="6" id="KW-0812">Transmembrane</keyword>
<dbReference type="GO" id="GO:0008234">
    <property type="term" value="F:cysteine-type peptidase activity"/>
    <property type="evidence" value="ECO:0007669"/>
    <property type="project" value="UniProtKB-KW"/>
</dbReference>
<accession>A0A6I2RA99</accession>
<keyword evidence="4" id="KW-0788">Thiol protease</keyword>
<dbReference type="Proteomes" id="UP000434475">
    <property type="component" value="Unassembled WGS sequence"/>
</dbReference>
<evidence type="ECO:0000256" key="1">
    <source>
        <dbReference type="ARBA" id="ARBA00007074"/>
    </source>
</evidence>
<dbReference type="EMBL" id="WKPR01000051">
    <property type="protein sequence ID" value="MSB22731.1"/>
    <property type="molecule type" value="Genomic_DNA"/>
</dbReference>
<evidence type="ECO:0000256" key="5">
    <source>
        <dbReference type="SAM" id="MobiDB-lite"/>
    </source>
</evidence>
<dbReference type="InterPro" id="IPR038765">
    <property type="entry name" value="Papain-like_cys_pep_sf"/>
</dbReference>
<evidence type="ECO:0000256" key="3">
    <source>
        <dbReference type="ARBA" id="ARBA00022801"/>
    </source>
</evidence>
<dbReference type="AlphaFoldDB" id="A0A6I2RA99"/>
<feature type="domain" description="NlpC/P60" evidence="7">
    <location>
        <begin position="328"/>
        <end position="482"/>
    </location>
</feature>
<feature type="region of interest" description="Disordered" evidence="5">
    <location>
        <begin position="1"/>
        <end position="81"/>
    </location>
</feature>